<evidence type="ECO:0000313" key="3">
    <source>
        <dbReference type="Proteomes" id="UP000215506"/>
    </source>
</evidence>
<organism evidence="2 3">
    <name type="scientific">Nocardia cerradoensis</name>
    <dbReference type="NCBI Taxonomy" id="85688"/>
    <lineage>
        <taxon>Bacteria</taxon>
        <taxon>Bacillati</taxon>
        <taxon>Actinomycetota</taxon>
        <taxon>Actinomycetes</taxon>
        <taxon>Mycobacteriales</taxon>
        <taxon>Nocardiaceae</taxon>
        <taxon>Nocardia</taxon>
    </lineage>
</organism>
<protein>
    <submittedName>
        <fullName evidence="2">Putative lipoprotein LppC</fullName>
    </submittedName>
</protein>
<dbReference type="InterPro" id="IPR005247">
    <property type="entry name" value="YbhB_YbcL/LppC-like"/>
</dbReference>
<dbReference type="Proteomes" id="UP000215506">
    <property type="component" value="Unassembled WGS sequence"/>
</dbReference>
<dbReference type="PANTHER" id="PTHR30289">
    <property type="entry name" value="UNCHARACTERIZED PROTEIN YBCL-RELATED"/>
    <property type="match status" value="1"/>
</dbReference>
<dbReference type="InterPro" id="IPR008914">
    <property type="entry name" value="PEBP"/>
</dbReference>
<comment type="similarity">
    <text evidence="1">Belongs to the UPF0098 family.</text>
</comment>
<dbReference type="InterPro" id="IPR036610">
    <property type="entry name" value="PEBP-like_sf"/>
</dbReference>
<dbReference type="PANTHER" id="PTHR30289:SF1">
    <property type="entry name" value="PEBP (PHOSPHATIDYLETHANOLAMINE-BINDING PROTEIN) FAMILY PROTEIN"/>
    <property type="match status" value="1"/>
</dbReference>
<dbReference type="Gene3D" id="3.90.280.10">
    <property type="entry name" value="PEBP-like"/>
    <property type="match status" value="1"/>
</dbReference>
<accession>A0A231H190</accession>
<evidence type="ECO:0000313" key="2">
    <source>
        <dbReference type="EMBL" id="OXR42616.1"/>
    </source>
</evidence>
<dbReference type="Pfam" id="PF01161">
    <property type="entry name" value="PBP"/>
    <property type="match status" value="1"/>
</dbReference>
<reference evidence="2 3" key="1">
    <citation type="submission" date="2017-07" db="EMBL/GenBank/DDBJ databases">
        <title>First draft Genome Sequence of Nocardia cerradoensis isolated from human infection.</title>
        <authorList>
            <person name="Carrasco G."/>
        </authorList>
    </citation>
    <scope>NUCLEOTIDE SEQUENCE [LARGE SCALE GENOMIC DNA]</scope>
    <source>
        <strain evidence="2 3">CNM20130759</strain>
    </source>
</reference>
<dbReference type="NCBIfam" id="TIGR00481">
    <property type="entry name" value="YbhB/YbcL family Raf kinase inhibitor-like protein"/>
    <property type="match status" value="1"/>
</dbReference>
<dbReference type="EMBL" id="NGAF01000013">
    <property type="protein sequence ID" value="OXR42616.1"/>
    <property type="molecule type" value="Genomic_DNA"/>
</dbReference>
<comment type="caution">
    <text evidence="2">The sequence shown here is derived from an EMBL/GenBank/DDBJ whole genome shotgun (WGS) entry which is preliminary data.</text>
</comment>
<keyword evidence="2" id="KW-0449">Lipoprotein</keyword>
<sequence>MPDYSYNPYAALPQLPEFTLTSTDVTDGQPLGNEQVSGVFGAGGRDISPQLSWSGFPAETKSFAVTVYDPDAPTGSGFWHWAVADIPASVTSLESGAGSAGEGSEGGALPSGAVQLRNDGGFAGFVGAGPPPGHGYHRYFIVVHAVDVESLGIGADATPAYLGFNLFSHAIARATLVGTYEQK</sequence>
<dbReference type="SUPFAM" id="SSF49777">
    <property type="entry name" value="PEBP-like"/>
    <property type="match status" value="1"/>
</dbReference>
<evidence type="ECO:0000256" key="1">
    <source>
        <dbReference type="ARBA" id="ARBA00007120"/>
    </source>
</evidence>
<name>A0A231H190_9NOCA</name>
<keyword evidence="3" id="KW-1185">Reference proteome</keyword>
<gene>
    <name evidence="2" type="primary">lppC_2</name>
    <name evidence="2" type="ORF">B7C42_05394</name>
</gene>
<dbReference type="AlphaFoldDB" id="A0A231H190"/>
<dbReference type="RefSeq" id="WP_039778190.1">
    <property type="nucleotide sequence ID" value="NZ_JAAXOR010000001.1"/>
</dbReference>
<proteinExistence type="inferred from homology"/>
<dbReference type="CDD" id="cd00865">
    <property type="entry name" value="PEBP_bact_arch"/>
    <property type="match status" value="1"/>
</dbReference>